<organism evidence="5 6">
    <name type="scientific">Drosophila suzukii</name>
    <name type="common">Spotted-wing drosophila fruit fly</name>
    <dbReference type="NCBI Taxonomy" id="28584"/>
    <lineage>
        <taxon>Eukaryota</taxon>
        <taxon>Metazoa</taxon>
        <taxon>Ecdysozoa</taxon>
        <taxon>Arthropoda</taxon>
        <taxon>Hexapoda</taxon>
        <taxon>Insecta</taxon>
        <taxon>Pterygota</taxon>
        <taxon>Neoptera</taxon>
        <taxon>Endopterygota</taxon>
        <taxon>Diptera</taxon>
        <taxon>Brachycera</taxon>
        <taxon>Muscomorpha</taxon>
        <taxon>Ephydroidea</taxon>
        <taxon>Drosophilidae</taxon>
        <taxon>Drosophila</taxon>
        <taxon>Sophophora</taxon>
    </lineage>
</organism>
<dbReference type="Gene3D" id="2.70.160.11">
    <property type="entry name" value="Hnrnp arginine n-methyltransferase1"/>
    <property type="match status" value="1"/>
</dbReference>
<evidence type="ECO:0000256" key="3">
    <source>
        <dbReference type="ARBA" id="ARBA00022691"/>
    </source>
</evidence>
<feature type="domain" description="Protein arginine N-methyltransferase" evidence="4">
    <location>
        <begin position="185"/>
        <end position="306"/>
    </location>
</feature>
<dbReference type="SUPFAM" id="SSF53335">
    <property type="entry name" value="S-adenosyl-L-methionine-dependent methyltransferases"/>
    <property type="match status" value="1"/>
</dbReference>
<dbReference type="InterPro" id="IPR029063">
    <property type="entry name" value="SAM-dependent_MTases_sf"/>
</dbReference>
<dbReference type="AlphaFoldDB" id="A0AB39YWU4"/>
<dbReference type="CDD" id="cd02440">
    <property type="entry name" value="AdoMet_MTases"/>
    <property type="match status" value="1"/>
</dbReference>
<dbReference type="PANTHER" id="PTHR11006">
    <property type="entry name" value="PROTEIN ARGININE N-METHYLTRANSFERASE"/>
    <property type="match status" value="1"/>
</dbReference>
<evidence type="ECO:0000256" key="1">
    <source>
        <dbReference type="ARBA" id="ARBA00022603"/>
    </source>
</evidence>
<name>A0AB39YWU4_DROSZ</name>
<proteinExistence type="predicted"/>
<keyword evidence="5" id="KW-1185">Reference proteome</keyword>
<dbReference type="Gene3D" id="3.40.50.150">
    <property type="entry name" value="Vaccinia Virus protein VP39"/>
    <property type="match status" value="1"/>
</dbReference>
<dbReference type="Proteomes" id="UP001652628">
    <property type="component" value="Chromosome 3"/>
</dbReference>
<dbReference type="InterPro" id="IPR025799">
    <property type="entry name" value="Arg_MeTrfase"/>
</dbReference>
<keyword evidence="2" id="KW-0808">Transferase</keyword>
<evidence type="ECO:0000256" key="2">
    <source>
        <dbReference type="ARBA" id="ARBA00022679"/>
    </source>
</evidence>
<dbReference type="GO" id="GO:0035241">
    <property type="term" value="F:protein-arginine omega-N monomethyltransferase activity"/>
    <property type="evidence" value="ECO:0007669"/>
    <property type="project" value="TreeGrafter"/>
</dbReference>
<accession>A0AB39YWU4</accession>
<reference evidence="6" key="1">
    <citation type="submission" date="2025-08" db="UniProtKB">
        <authorList>
            <consortium name="RefSeq"/>
        </authorList>
    </citation>
    <scope>IDENTIFICATION</scope>
</reference>
<protein>
    <submittedName>
        <fullName evidence="6">Uncharacterized protein Art9</fullName>
    </submittedName>
</protein>
<sequence>MDLEKDILRDMADGMLNDVVSSRAYEWVFKRYDVLFKDKIVMDVGCRSGLLSLMSVEVGAVKVIAVGNKESADFVKKVISESDKEDIFEFVEGDINRILLPCGLKKVDVIVSEWIGHSVFVDSLFKEVIYAREKWLVKGGHIIPNVAQLFICGVAQHQRDTIEMNILPQTDYPGRSYMVEEPVRLIEDYVTKDQQVTEKFLLKTIDLCTAVISDENFRLPFKLRGLKDSSLGAVVLYSDIGFSQPMGQYRRLFSTNPKKPRTYLKQTILFVDDPVEVAKRELVEGFLGMYYNPDEHREVEYSLSFACLNVEHSGSEESEEPEEVLESDFQTDFVDLTEIKEFSC</sequence>
<dbReference type="InterPro" id="IPR055135">
    <property type="entry name" value="PRMT_dom"/>
</dbReference>
<dbReference type="PANTHER" id="PTHR11006:SF124">
    <property type="entry name" value="ARGININE METHYLTRANSFERASE 1-RELATED"/>
    <property type="match status" value="1"/>
</dbReference>
<keyword evidence="3" id="KW-0949">S-adenosyl-L-methionine</keyword>
<dbReference type="Pfam" id="PF22528">
    <property type="entry name" value="PRMT_C"/>
    <property type="match status" value="1"/>
</dbReference>
<dbReference type="GO" id="GO:0042054">
    <property type="term" value="F:histone methyltransferase activity"/>
    <property type="evidence" value="ECO:0007669"/>
    <property type="project" value="TreeGrafter"/>
</dbReference>
<evidence type="ECO:0000313" key="6">
    <source>
        <dbReference type="RefSeq" id="XP_016923386.4"/>
    </source>
</evidence>
<evidence type="ECO:0000259" key="4">
    <source>
        <dbReference type="Pfam" id="PF22528"/>
    </source>
</evidence>
<dbReference type="RefSeq" id="XP_016923386.4">
    <property type="nucleotide sequence ID" value="XM_017067897.4"/>
</dbReference>
<dbReference type="GO" id="GO:0035242">
    <property type="term" value="F:protein-arginine omega-N asymmetric methyltransferase activity"/>
    <property type="evidence" value="ECO:0007669"/>
    <property type="project" value="TreeGrafter"/>
</dbReference>
<evidence type="ECO:0000313" key="5">
    <source>
        <dbReference type="Proteomes" id="UP001652628"/>
    </source>
</evidence>
<gene>
    <name evidence="6" type="primary">Art9</name>
</gene>
<keyword evidence="1" id="KW-0489">Methyltransferase</keyword>
<dbReference type="GO" id="GO:0032259">
    <property type="term" value="P:methylation"/>
    <property type="evidence" value="ECO:0007669"/>
    <property type="project" value="UniProtKB-KW"/>
</dbReference>
<dbReference type="GO" id="GO:0005634">
    <property type="term" value="C:nucleus"/>
    <property type="evidence" value="ECO:0007669"/>
    <property type="project" value="TreeGrafter"/>
</dbReference>
<dbReference type="GeneID" id="108004824"/>